<feature type="region of interest" description="Disordered" evidence="1">
    <location>
        <begin position="476"/>
        <end position="502"/>
    </location>
</feature>
<reference evidence="2" key="1">
    <citation type="journal article" date="2023" name="Mol. Phylogenet. Evol.">
        <title>Genome-scale phylogeny and comparative genomics of the fungal order Sordariales.</title>
        <authorList>
            <person name="Hensen N."/>
            <person name="Bonometti L."/>
            <person name="Westerberg I."/>
            <person name="Brannstrom I.O."/>
            <person name="Guillou S."/>
            <person name="Cros-Aarteil S."/>
            <person name="Calhoun S."/>
            <person name="Haridas S."/>
            <person name="Kuo A."/>
            <person name="Mondo S."/>
            <person name="Pangilinan J."/>
            <person name="Riley R."/>
            <person name="LaButti K."/>
            <person name="Andreopoulos B."/>
            <person name="Lipzen A."/>
            <person name="Chen C."/>
            <person name="Yan M."/>
            <person name="Daum C."/>
            <person name="Ng V."/>
            <person name="Clum A."/>
            <person name="Steindorff A."/>
            <person name="Ohm R.A."/>
            <person name="Martin F."/>
            <person name="Silar P."/>
            <person name="Natvig D.O."/>
            <person name="Lalanne C."/>
            <person name="Gautier V."/>
            <person name="Ament-Velasquez S.L."/>
            <person name="Kruys A."/>
            <person name="Hutchinson M.I."/>
            <person name="Powell A.J."/>
            <person name="Barry K."/>
            <person name="Miller A.N."/>
            <person name="Grigoriev I.V."/>
            <person name="Debuchy R."/>
            <person name="Gladieux P."/>
            <person name="Hiltunen Thoren M."/>
            <person name="Johannesson H."/>
        </authorList>
    </citation>
    <scope>NUCLEOTIDE SEQUENCE</scope>
    <source>
        <strain evidence="2">CBS 359.72</strain>
    </source>
</reference>
<reference evidence="2" key="2">
    <citation type="submission" date="2023-05" db="EMBL/GenBank/DDBJ databases">
        <authorList>
            <consortium name="Lawrence Berkeley National Laboratory"/>
            <person name="Steindorff A."/>
            <person name="Hensen N."/>
            <person name="Bonometti L."/>
            <person name="Westerberg I."/>
            <person name="Brannstrom I.O."/>
            <person name="Guillou S."/>
            <person name="Cros-Aarteil S."/>
            <person name="Calhoun S."/>
            <person name="Haridas S."/>
            <person name="Kuo A."/>
            <person name="Mondo S."/>
            <person name="Pangilinan J."/>
            <person name="Riley R."/>
            <person name="Labutti K."/>
            <person name="Andreopoulos B."/>
            <person name="Lipzen A."/>
            <person name="Chen C."/>
            <person name="Yanf M."/>
            <person name="Daum C."/>
            <person name="Ng V."/>
            <person name="Clum A."/>
            <person name="Ohm R."/>
            <person name="Martin F."/>
            <person name="Silar P."/>
            <person name="Natvig D."/>
            <person name="Lalanne C."/>
            <person name="Gautier V."/>
            <person name="Ament-Velasquez S.L."/>
            <person name="Kruys A."/>
            <person name="Hutchinson M.I."/>
            <person name="Powell A.J."/>
            <person name="Barry K."/>
            <person name="Miller A.N."/>
            <person name="Grigoriev I.V."/>
            <person name="Debuchy R."/>
            <person name="Gladieux P."/>
            <person name="Thoren M.H."/>
            <person name="Johannesson H."/>
        </authorList>
    </citation>
    <scope>NUCLEOTIDE SEQUENCE</scope>
    <source>
        <strain evidence="2">CBS 359.72</strain>
    </source>
</reference>
<dbReference type="AlphaFoldDB" id="A0AAN7D3L4"/>
<dbReference type="Proteomes" id="UP001303647">
    <property type="component" value="Unassembled WGS sequence"/>
</dbReference>
<proteinExistence type="predicted"/>
<feature type="compositionally biased region" description="Low complexity" evidence="1">
    <location>
        <begin position="303"/>
        <end position="318"/>
    </location>
</feature>
<dbReference type="EMBL" id="MU857604">
    <property type="protein sequence ID" value="KAK4251742.1"/>
    <property type="molecule type" value="Genomic_DNA"/>
</dbReference>
<evidence type="ECO:0000313" key="3">
    <source>
        <dbReference type="Proteomes" id="UP001303647"/>
    </source>
</evidence>
<feature type="compositionally biased region" description="Low complexity" evidence="1">
    <location>
        <begin position="533"/>
        <end position="545"/>
    </location>
</feature>
<organism evidence="2 3">
    <name type="scientific">Corynascus novoguineensis</name>
    <dbReference type="NCBI Taxonomy" id="1126955"/>
    <lineage>
        <taxon>Eukaryota</taxon>
        <taxon>Fungi</taxon>
        <taxon>Dikarya</taxon>
        <taxon>Ascomycota</taxon>
        <taxon>Pezizomycotina</taxon>
        <taxon>Sordariomycetes</taxon>
        <taxon>Sordariomycetidae</taxon>
        <taxon>Sordariales</taxon>
        <taxon>Chaetomiaceae</taxon>
        <taxon>Corynascus</taxon>
    </lineage>
</organism>
<feature type="compositionally biased region" description="Polar residues" evidence="1">
    <location>
        <begin position="188"/>
        <end position="197"/>
    </location>
</feature>
<protein>
    <submittedName>
        <fullName evidence="2">Uncharacterized protein</fullName>
    </submittedName>
</protein>
<feature type="region of interest" description="Disordered" evidence="1">
    <location>
        <begin position="299"/>
        <end position="381"/>
    </location>
</feature>
<accession>A0AAN7D3L4</accession>
<sequence length="610" mass="65036">MSPSTTASTKSGSSFTSPRIDAGALIISCSYPGCPAKIDGQRQALCEAHLQVHAISKTDKYWDSAQANGTHAAHAPAGSFTVPLQTFSTTNPRKLLPETDKDRPIIRRKTAGNPPLFVQQQPAPKHSTPPFRGESAMSPPSARPLAPRPPAYSPPASPGVLLDGESTRKRPKLSPSPRQSPKAPVRVNGTSPNSLSGKPTLEPKSLQFDHRPSNHLSQLDRTREKEVKSTPKPGFRHPVRRRVPLQLSSLRFIDGPEEAVPGVICEESSSSLNGINGSASGGGSGTSDLSLNRDIKDYRGQKSSSSASSTTLAGSIGSPSSNRRPWELLGEQGQKAPPDGRKSTSQTGHEPVQARGIATSTPQPEKTHFPIKPAPATQTHSVQFPKPKEIDTAYFDALIYSQPGASSPPPNLDLTPATATAQLRLSPQPTSHIVEEAAPAKGKDEPLYLDIDPRIHWPQPHSAAWYANKQKEIRARGSRKANFGQAAHSLRRQRRETETASVAFEDTLPDKIAENPAWVRVLRRLKGLPPAASSSSSSSSSSSFSYPGEEEHGSGAVVNGSVNGDGVTEKRGRRKPPGVAGKRVGNSGVVVVTGLNGSHMGSMRRFGGEI</sequence>
<feature type="region of interest" description="Disordered" evidence="1">
    <location>
        <begin position="529"/>
        <end position="587"/>
    </location>
</feature>
<feature type="region of interest" description="Disordered" evidence="1">
    <location>
        <begin position="89"/>
        <end position="237"/>
    </location>
</feature>
<gene>
    <name evidence="2" type="ORF">C7999DRAFT_27820</name>
</gene>
<feature type="compositionally biased region" description="Low complexity" evidence="1">
    <location>
        <begin position="554"/>
        <end position="566"/>
    </location>
</feature>
<evidence type="ECO:0000313" key="2">
    <source>
        <dbReference type="EMBL" id="KAK4251742.1"/>
    </source>
</evidence>
<feature type="compositionally biased region" description="Basic and acidic residues" evidence="1">
    <location>
        <begin position="207"/>
        <end position="229"/>
    </location>
</feature>
<keyword evidence="3" id="KW-1185">Reference proteome</keyword>
<name>A0AAN7D3L4_9PEZI</name>
<feature type="compositionally biased region" description="Low complexity" evidence="1">
    <location>
        <begin position="135"/>
        <end position="145"/>
    </location>
</feature>
<feature type="compositionally biased region" description="Basic and acidic residues" evidence="1">
    <location>
        <begin position="95"/>
        <end position="105"/>
    </location>
</feature>
<feature type="compositionally biased region" description="Pro residues" evidence="1">
    <location>
        <begin position="146"/>
        <end position="157"/>
    </location>
</feature>
<comment type="caution">
    <text evidence="2">The sequence shown here is derived from an EMBL/GenBank/DDBJ whole genome shotgun (WGS) entry which is preliminary data.</text>
</comment>
<evidence type="ECO:0000256" key="1">
    <source>
        <dbReference type="SAM" id="MobiDB-lite"/>
    </source>
</evidence>